<evidence type="ECO:0000313" key="4">
    <source>
        <dbReference type="EMBL" id="MFL0198776.1"/>
    </source>
</evidence>
<evidence type="ECO:0000313" key="5">
    <source>
        <dbReference type="Proteomes" id="UP001623660"/>
    </source>
</evidence>
<keyword evidence="2" id="KW-0812">Transmembrane</keyword>
<dbReference type="RefSeq" id="WP_406794890.1">
    <property type="nucleotide sequence ID" value="NZ_JBJHZX010000091.1"/>
</dbReference>
<evidence type="ECO:0000256" key="2">
    <source>
        <dbReference type="SAM" id="Phobius"/>
    </source>
</evidence>
<keyword evidence="2" id="KW-1133">Transmembrane helix</keyword>
<dbReference type="PANTHER" id="PTHR42709:SF9">
    <property type="entry name" value="ALKALINE PHOSPHATASE LIKE PROTEIN"/>
    <property type="match status" value="1"/>
</dbReference>
<feature type="transmembrane region" description="Helical" evidence="2">
    <location>
        <begin position="142"/>
        <end position="163"/>
    </location>
</feature>
<proteinExistence type="inferred from homology"/>
<dbReference type="Proteomes" id="UP001623660">
    <property type="component" value="Unassembled WGS sequence"/>
</dbReference>
<feature type="transmembrane region" description="Helical" evidence="2">
    <location>
        <begin position="169"/>
        <end position="194"/>
    </location>
</feature>
<dbReference type="PANTHER" id="PTHR42709">
    <property type="entry name" value="ALKALINE PHOSPHATASE LIKE PROTEIN"/>
    <property type="match status" value="1"/>
</dbReference>
<evidence type="ECO:0000259" key="3">
    <source>
        <dbReference type="Pfam" id="PF09335"/>
    </source>
</evidence>
<dbReference type="InterPro" id="IPR032816">
    <property type="entry name" value="VTT_dom"/>
</dbReference>
<reference evidence="4 5" key="1">
    <citation type="submission" date="2024-11" db="EMBL/GenBank/DDBJ databases">
        <authorList>
            <person name="Heng Y.C."/>
            <person name="Lim A.C.H."/>
            <person name="Lee J.K.Y."/>
            <person name="Kittelmann S."/>
        </authorList>
    </citation>
    <scope>NUCLEOTIDE SEQUENCE [LARGE SCALE GENOMIC DNA]</scope>
    <source>
        <strain evidence="4 5">WILCCON 0269</strain>
    </source>
</reference>
<comment type="similarity">
    <text evidence="1">Belongs to the DedA family.</text>
</comment>
<name>A0ABW8SSK3_9CLOT</name>
<gene>
    <name evidence="4" type="ORF">ACJDU8_24950</name>
</gene>
<dbReference type="EMBL" id="JBJHZX010000091">
    <property type="protein sequence ID" value="MFL0198776.1"/>
    <property type="molecule type" value="Genomic_DNA"/>
</dbReference>
<keyword evidence="5" id="KW-1185">Reference proteome</keyword>
<keyword evidence="2" id="KW-0472">Membrane</keyword>
<feature type="transmembrane region" description="Helical" evidence="2">
    <location>
        <begin position="53"/>
        <end position="78"/>
    </location>
</feature>
<feature type="domain" description="VTT" evidence="3">
    <location>
        <begin position="35"/>
        <end position="160"/>
    </location>
</feature>
<protein>
    <submittedName>
        <fullName evidence="4">DedA family protein</fullName>
    </submittedName>
</protein>
<feature type="transmembrane region" description="Helical" evidence="2">
    <location>
        <begin position="17"/>
        <end position="47"/>
    </location>
</feature>
<accession>A0ABW8SSK3</accession>
<dbReference type="Pfam" id="PF09335">
    <property type="entry name" value="VTT_dom"/>
    <property type="match status" value="1"/>
</dbReference>
<evidence type="ECO:0000256" key="1">
    <source>
        <dbReference type="ARBA" id="ARBA00010792"/>
    </source>
</evidence>
<sequence length="204" mass="23203">MSNFTNLLIIYFRSYNIWFLSILIILGCIGIPVGSSLVVIASGAFAYAGEFNIVILLLEIWFFSCIGDNIAYIIWMVVGNKFLSKSSRIKTYFSPKIIKAENYLKKHGKGTVFFTRFLISPMGPSANAAAGITRYKLVTFNLFVALGELLWSCIYLGLGYWFGDSWETIVPMVIQIGEFLTYAIILIITVYFFIKMIRTNTRKR</sequence>
<organism evidence="4 5">
    <name type="scientific">Candidatus Clostridium eludens</name>
    <dbReference type="NCBI Taxonomy" id="3381663"/>
    <lineage>
        <taxon>Bacteria</taxon>
        <taxon>Bacillati</taxon>
        <taxon>Bacillota</taxon>
        <taxon>Clostridia</taxon>
        <taxon>Eubacteriales</taxon>
        <taxon>Clostridiaceae</taxon>
        <taxon>Clostridium</taxon>
    </lineage>
</organism>
<comment type="caution">
    <text evidence="4">The sequence shown here is derived from an EMBL/GenBank/DDBJ whole genome shotgun (WGS) entry which is preliminary data.</text>
</comment>
<dbReference type="InterPro" id="IPR051311">
    <property type="entry name" value="DedA_domain"/>
</dbReference>